<proteinExistence type="predicted"/>
<dbReference type="AlphaFoldDB" id="A0A5C6XJE6"/>
<dbReference type="SUPFAM" id="SSF56112">
    <property type="entry name" value="Protein kinase-like (PK-like)"/>
    <property type="match status" value="1"/>
</dbReference>
<comment type="caution">
    <text evidence="1">The sequence shown here is derived from an EMBL/GenBank/DDBJ whole genome shotgun (WGS) entry which is preliminary data.</text>
</comment>
<evidence type="ECO:0000313" key="2">
    <source>
        <dbReference type="Proteomes" id="UP000321046"/>
    </source>
</evidence>
<keyword evidence="1" id="KW-0808">Transferase</keyword>
<dbReference type="EMBL" id="VOSL01000006">
    <property type="protein sequence ID" value="TXD43762.1"/>
    <property type="molecule type" value="Genomic_DNA"/>
</dbReference>
<accession>A0A5C6XJE6</accession>
<gene>
    <name evidence="1" type="ORF">FRC96_01170</name>
</gene>
<organism evidence="1 2">
    <name type="scientific">Lujinxingia vulgaris</name>
    <dbReference type="NCBI Taxonomy" id="2600176"/>
    <lineage>
        <taxon>Bacteria</taxon>
        <taxon>Deltaproteobacteria</taxon>
        <taxon>Bradymonadales</taxon>
        <taxon>Lujinxingiaceae</taxon>
        <taxon>Lujinxingia</taxon>
    </lineage>
</organism>
<dbReference type="InterPro" id="IPR011009">
    <property type="entry name" value="Kinase-like_dom_sf"/>
</dbReference>
<reference evidence="1 2" key="1">
    <citation type="submission" date="2019-08" db="EMBL/GenBank/DDBJ databases">
        <title>Bradymonadales sp. TMQ2.</title>
        <authorList>
            <person name="Liang Q."/>
        </authorList>
    </citation>
    <scope>NUCLEOTIDE SEQUENCE [LARGE SCALE GENOMIC DNA]</scope>
    <source>
        <strain evidence="1 2">TMQ2</strain>
    </source>
</reference>
<dbReference type="GO" id="GO:0016740">
    <property type="term" value="F:transferase activity"/>
    <property type="evidence" value="ECO:0007669"/>
    <property type="project" value="UniProtKB-KW"/>
</dbReference>
<protein>
    <submittedName>
        <fullName evidence="1">Phosphotransferase</fullName>
    </submittedName>
</protein>
<name>A0A5C6XJE6_9DELT</name>
<evidence type="ECO:0000313" key="1">
    <source>
        <dbReference type="EMBL" id="TXD43762.1"/>
    </source>
</evidence>
<dbReference type="OrthoDB" id="9800774at2"/>
<dbReference type="RefSeq" id="WP_146972211.1">
    <property type="nucleotide sequence ID" value="NZ_VOSL01000006.1"/>
</dbReference>
<sequence>MSDAKDERNGARRGEGASRVAAVPDARPWELVVHQPLDREALRRRLHRWEPVEVIGRLPGGTNPGVVVALNEGRRAVYCDYVRNERAWHTECGVCRDLAEAAGAPALIDRGGDRDDRGRSVYWSLVAFVEGEADVRPGPEDVAEAIVRVASARTYPCPGLLGEGLALTTRWATHREEYEGFMRWALGQEVVVGRLGERRLARVRTRVVAGQEALERLGGAAYLMHGDLKDAHFVRRRVGGAWGWCLVDWEMGRAGHPLIELGRWSASRALSRWREESARVLQLLEARWSAGRWTQGWEVVTLYRLHTLVGTLRAGSKRDDAVAWALGAIDELLA</sequence>
<dbReference type="Proteomes" id="UP000321046">
    <property type="component" value="Unassembled WGS sequence"/>
</dbReference>